<evidence type="ECO:0008006" key="9">
    <source>
        <dbReference type="Google" id="ProtNLM"/>
    </source>
</evidence>
<feature type="transmembrane region" description="Helical" evidence="6">
    <location>
        <begin position="123"/>
        <end position="140"/>
    </location>
</feature>
<sequence>MAGNSTGQYDGHDYQLYKYSPSVPAAVVFTLIFAILAVLHTYYLFKNKGWYWIPFTLGVIFEAIGYAGRIAGHYYPYSLAWYILQAVFILIGPTVFAASIYMTLSRIAIALHSEELLIIRPKWLTIIFVCGDLLSLNTQSGGAGLLAKDDPKTVDIGQKIVTGGLLIQILFFGAFILVTLLFHRRLHASPAHHADLARGRKYLYVMYAANTFILVRSIFRVAEYVMPHDGPLLSTEVYLYIFDATLMTLTVVVYLIVKPYGELFDEWKRRKDLGDLELSRRDRSGHAYTASTDIELEAGSDRSLREPPRKPDDRI</sequence>
<dbReference type="InterPro" id="IPR007568">
    <property type="entry name" value="RTA1"/>
</dbReference>
<name>A0AAV9TZM0_9PEZI</name>
<evidence type="ECO:0000256" key="2">
    <source>
        <dbReference type="ARBA" id="ARBA00022692"/>
    </source>
</evidence>
<dbReference type="EMBL" id="JAVHNQ010000017">
    <property type="protein sequence ID" value="KAK6330464.1"/>
    <property type="molecule type" value="Genomic_DNA"/>
</dbReference>
<feature type="transmembrane region" description="Helical" evidence="6">
    <location>
        <begin position="79"/>
        <end position="102"/>
    </location>
</feature>
<keyword evidence="4 6" id="KW-0472">Membrane</keyword>
<reference evidence="7 8" key="1">
    <citation type="submission" date="2019-10" db="EMBL/GenBank/DDBJ databases">
        <authorList>
            <person name="Palmer J.M."/>
        </authorList>
    </citation>
    <scope>NUCLEOTIDE SEQUENCE [LARGE SCALE GENOMIC DNA]</scope>
    <source>
        <strain evidence="7 8">TWF696</strain>
    </source>
</reference>
<keyword evidence="8" id="KW-1185">Reference proteome</keyword>
<protein>
    <recommendedName>
        <fullName evidence="9">RTA1-domain-containing protein</fullName>
    </recommendedName>
</protein>
<feature type="transmembrane region" description="Helical" evidence="6">
    <location>
        <begin position="239"/>
        <end position="261"/>
    </location>
</feature>
<comment type="caution">
    <text evidence="7">The sequence shown here is derived from an EMBL/GenBank/DDBJ whole genome shotgun (WGS) entry which is preliminary data.</text>
</comment>
<dbReference type="AlphaFoldDB" id="A0AAV9TZM0"/>
<feature type="transmembrane region" description="Helical" evidence="6">
    <location>
        <begin position="50"/>
        <end position="67"/>
    </location>
</feature>
<dbReference type="PANTHER" id="PTHR31465:SF1">
    <property type="entry name" value="PROTEIN RTA1-RELATED"/>
    <property type="match status" value="1"/>
</dbReference>
<dbReference type="Pfam" id="PF04479">
    <property type="entry name" value="RTA1"/>
    <property type="match status" value="1"/>
</dbReference>
<feature type="transmembrane region" description="Helical" evidence="6">
    <location>
        <begin position="23"/>
        <end position="43"/>
    </location>
</feature>
<feature type="region of interest" description="Disordered" evidence="5">
    <location>
        <begin position="296"/>
        <end position="315"/>
    </location>
</feature>
<keyword evidence="3 6" id="KW-1133">Transmembrane helix</keyword>
<evidence type="ECO:0000256" key="6">
    <source>
        <dbReference type="SAM" id="Phobius"/>
    </source>
</evidence>
<feature type="transmembrane region" description="Helical" evidence="6">
    <location>
        <begin position="202"/>
        <end position="219"/>
    </location>
</feature>
<evidence type="ECO:0000313" key="7">
    <source>
        <dbReference type="EMBL" id="KAK6330464.1"/>
    </source>
</evidence>
<dbReference type="PANTHER" id="PTHR31465">
    <property type="entry name" value="PROTEIN RTA1-RELATED"/>
    <property type="match status" value="1"/>
</dbReference>
<evidence type="ECO:0000313" key="8">
    <source>
        <dbReference type="Proteomes" id="UP001375240"/>
    </source>
</evidence>
<dbReference type="GO" id="GO:0016020">
    <property type="term" value="C:membrane"/>
    <property type="evidence" value="ECO:0007669"/>
    <property type="project" value="UniProtKB-SubCell"/>
</dbReference>
<feature type="transmembrane region" description="Helical" evidence="6">
    <location>
        <begin position="160"/>
        <end position="182"/>
    </location>
</feature>
<feature type="compositionally biased region" description="Basic and acidic residues" evidence="5">
    <location>
        <begin position="299"/>
        <end position="315"/>
    </location>
</feature>
<gene>
    <name evidence="7" type="ORF">TWF696_003355</name>
</gene>
<evidence type="ECO:0000256" key="5">
    <source>
        <dbReference type="SAM" id="MobiDB-lite"/>
    </source>
</evidence>
<dbReference type="Proteomes" id="UP001375240">
    <property type="component" value="Unassembled WGS sequence"/>
</dbReference>
<keyword evidence="2 6" id="KW-0812">Transmembrane</keyword>
<evidence type="ECO:0000256" key="4">
    <source>
        <dbReference type="ARBA" id="ARBA00023136"/>
    </source>
</evidence>
<proteinExistence type="predicted"/>
<evidence type="ECO:0000256" key="1">
    <source>
        <dbReference type="ARBA" id="ARBA00004141"/>
    </source>
</evidence>
<accession>A0AAV9TZM0</accession>
<evidence type="ECO:0000256" key="3">
    <source>
        <dbReference type="ARBA" id="ARBA00022989"/>
    </source>
</evidence>
<comment type="subcellular location">
    <subcellularLocation>
        <location evidence="1">Membrane</location>
        <topology evidence="1">Multi-pass membrane protein</topology>
    </subcellularLocation>
</comment>
<organism evidence="7 8">
    <name type="scientific">Orbilia brochopaga</name>
    <dbReference type="NCBI Taxonomy" id="3140254"/>
    <lineage>
        <taxon>Eukaryota</taxon>
        <taxon>Fungi</taxon>
        <taxon>Dikarya</taxon>
        <taxon>Ascomycota</taxon>
        <taxon>Pezizomycotina</taxon>
        <taxon>Orbiliomycetes</taxon>
        <taxon>Orbiliales</taxon>
        <taxon>Orbiliaceae</taxon>
        <taxon>Orbilia</taxon>
    </lineage>
</organism>